<feature type="transmembrane region" description="Helical" evidence="2">
    <location>
        <begin position="170"/>
        <end position="190"/>
    </location>
</feature>
<protein>
    <recommendedName>
        <fullName evidence="5">Transmembrane protein</fullName>
    </recommendedName>
</protein>
<dbReference type="VEuPathDB" id="AmoebaDB:EIN_418570"/>
<evidence type="ECO:0008006" key="5">
    <source>
        <dbReference type="Google" id="ProtNLM"/>
    </source>
</evidence>
<evidence type="ECO:0000256" key="2">
    <source>
        <dbReference type="SAM" id="Phobius"/>
    </source>
</evidence>
<evidence type="ECO:0000313" key="4">
    <source>
        <dbReference type="Proteomes" id="UP000014680"/>
    </source>
</evidence>
<name>A0A0A1U1R2_ENTIV</name>
<gene>
    <name evidence="3" type="ORF">EIN_418570</name>
</gene>
<feature type="transmembrane region" description="Helical" evidence="2">
    <location>
        <begin position="84"/>
        <end position="107"/>
    </location>
</feature>
<keyword evidence="4" id="KW-1185">Reference proteome</keyword>
<sequence>MKGVVCCYAVTSAFYLTLLLLVFISIATFSILINDKPYSTVSNRDVFGGSNPSTSCDSIGWYPTFLLKADGVQYRCGYDPILEYVGYLSLSSSFFVLLATAIASFLFKKASYSFGIYILGGVVSFVLLGGTVTQTISVSKGYTYCLENLTLVHSGSPQCFLRPFITNIVAQYLLCVFWWINPIIGCTYFLTVKPYKGPTQPQNSETEDDVSDEDIQNKKPLIPKPVGSPAI</sequence>
<organism evidence="3 4">
    <name type="scientific">Entamoeba invadens IP1</name>
    <dbReference type="NCBI Taxonomy" id="370355"/>
    <lineage>
        <taxon>Eukaryota</taxon>
        <taxon>Amoebozoa</taxon>
        <taxon>Evosea</taxon>
        <taxon>Archamoebae</taxon>
        <taxon>Mastigamoebida</taxon>
        <taxon>Entamoebidae</taxon>
        <taxon>Entamoeba</taxon>
    </lineage>
</organism>
<dbReference type="OMA" id="INCKYIP"/>
<feature type="transmembrane region" description="Helical" evidence="2">
    <location>
        <begin position="12"/>
        <end position="33"/>
    </location>
</feature>
<dbReference type="EMBL" id="KB206772">
    <property type="protein sequence ID" value="ELP87978.1"/>
    <property type="molecule type" value="Genomic_DNA"/>
</dbReference>
<feature type="compositionally biased region" description="Acidic residues" evidence="1">
    <location>
        <begin position="205"/>
        <end position="214"/>
    </location>
</feature>
<feature type="region of interest" description="Disordered" evidence="1">
    <location>
        <begin position="197"/>
        <end position="231"/>
    </location>
</feature>
<dbReference type="AlphaFoldDB" id="A0A0A1U1R2"/>
<dbReference type="RefSeq" id="XP_004254749.1">
    <property type="nucleotide sequence ID" value="XM_004254701.1"/>
</dbReference>
<keyword evidence="2" id="KW-0812">Transmembrane</keyword>
<dbReference type="KEGG" id="eiv:EIN_418570"/>
<keyword evidence="2" id="KW-1133">Transmembrane helix</keyword>
<proteinExistence type="predicted"/>
<reference evidence="3 4" key="1">
    <citation type="submission" date="2012-10" db="EMBL/GenBank/DDBJ databases">
        <authorList>
            <person name="Zafar N."/>
            <person name="Inman J."/>
            <person name="Hall N."/>
            <person name="Lorenzi H."/>
            <person name="Caler E."/>
        </authorList>
    </citation>
    <scope>NUCLEOTIDE SEQUENCE [LARGE SCALE GENOMIC DNA]</scope>
    <source>
        <strain evidence="3 4">IP1</strain>
    </source>
</reference>
<feature type="transmembrane region" description="Helical" evidence="2">
    <location>
        <begin position="114"/>
        <end position="132"/>
    </location>
</feature>
<keyword evidence="2" id="KW-0472">Membrane</keyword>
<evidence type="ECO:0000313" key="3">
    <source>
        <dbReference type="EMBL" id="ELP87978.1"/>
    </source>
</evidence>
<evidence type="ECO:0000256" key="1">
    <source>
        <dbReference type="SAM" id="MobiDB-lite"/>
    </source>
</evidence>
<dbReference type="OrthoDB" id="29875at2759"/>
<accession>A0A0A1U1R2</accession>
<dbReference type="Proteomes" id="UP000014680">
    <property type="component" value="Unassembled WGS sequence"/>
</dbReference>
<dbReference type="GeneID" id="14886994"/>